<protein>
    <submittedName>
        <fullName evidence="3">DUF4382 domain-containing protein</fullName>
    </submittedName>
</protein>
<dbReference type="Pfam" id="PF14321">
    <property type="entry name" value="DUF4382"/>
    <property type="match status" value="1"/>
</dbReference>
<organism evidence="3 4">
    <name type="scientific">Ramlibacter pinisoli</name>
    <dbReference type="NCBI Taxonomy" id="2682844"/>
    <lineage>
        <taxon>Bacteria</taxon>
        <taxon>Pseudomonadati</taxon>
        <taxon>Pseudomonadota</taxon>
        <taxon>Betaproteobacteria</taxon>
        <taxon>Burkholderiales</taxon>
        <taxon>Comamonadaceae</taxon>
        <taxon>Ramlibacter</taxon>
    </lineage>
</organism>
<dbReference type="Gene3D" id="2.60.40.10">
    <property type="entry name" value="Immunoglobulins"/>
    <property type="match status" value="1"/>
</dbReference>
<dbReference type="EMBL" id="WSEL01000003">
    <property type="protein sequence ID" value="MVQ29192.1"/>
    <property type="molecule type" value="Genomic_DNA"/>
</dbReference>
<dbReference type="SUPFAM" id="SSF49478">
    <property type="entry name" value="Cna protein B-type domain"/>
    <property type="match status" value="1"/>
</dbReference>
<dbReference type="InterPro" id="IPR025491">
    <property type="entry name" value="DUF4382"/>
</dbReference>
<dbReference type="InterPro" id="IPR013783">
    <property type="entry name" value="Ig-like_fold"/>
</dbReference>
<evidence type="ECO:0000256" key="1">
    <source>
        <dbReference type="SAM" id="SignalP"/>
    </source>
</evidence>
<proteinExistence type="predicted"/>
<keyword evidence="4" id="KW-1185">Reference proteome</keyword>
<evidence type="ECO:0000259" key="2">
    <source>
        <dbReference type="Pfam" id="PF14321"/>
    </source>
</evidence>
<dbReference type="PROSITE" id="PS51257">
    <property type="entry name" value="PROKAR_LIPOPROTEIN"/>
    <property type="match status" value="1"/>
</dbReference>
<dbReference type="Pfam" id="PF13620">
    <property type="entry name" value="CarboxypepD_reg"/>
    <property type="match status" value="1"/>
</dbReference>
<reference evidence="3 4" key="1">
    <citation type="submission" date="2019-12" db="EMBL/GenBank/DDBJ databases">
        <authorList>
            <person name="Huq M.A."/>
        </authorList>
    </citation>
    <scope>NUCLEOTIDE SEQUENCE [LARGE SCALE GENOMIC DNA]</scope>
    <source>
        <strain evidence="3 4">MAH-25</strain>
    </source>
</reference>
<sequence>MFGLRALASCTVAAALAACGGGGGGGTSTAGSGALSVALTDAPGCGYDHVYVTVDRVRVHQDGSAADSDAGWREIVLAAPRRLDLLDLTNGVFEELGQTQLPAGRYNQVRLVLLDNGSAAPQANAVQPTGGALVPLATPSAQQSGLKLKATFDVSTNQTTDLVLDFDACRSVVRAGNSGNYNLKPVLTVTPRVATGILGYVSTTLTIAGTTVTAQQDGTVVRSTVPDATGRFVLGSLPAGNYDVVIGSEGRSTTVVSSVPVTATTTVVNGTATAILPPTSAMRQVTGTVSVPAGTATALVTDATVRASQALAGGPTVEVARVPVDATAATYVLRVPAAAPVKAPYAATGTLAFAADTAAAGKYRVQAAAPGRTAVDQAADVTTTDGVVDLTFAP</sequence>
<feature type="signal peptide" evidence="1">
    <location>
        <begin position="1"/>
        <end position="17"/>
    </location>
</feature>
<dbReference type="Proteomes" id="UP000469385">
    <property type="component" value="Unassembled WGS sequence"/>
</dbReference>
<accession>A0A6N8IR47</accession>
<feature type="chain" id="PRO_5027073741" evidence="1">
    <location>
        <begin position="18"/>
        <end position="394"/>
    </location>
</feature>
<feature type="domain" description="DUF4382" evidence="2">
    <location>
        <begin position="33"/>
        <end position="185"/>
    </location>
</feature>
<keyword evidence="1" id="KW-0732">Signal</keyword>
<name>A0A6N8IR47_9BURK</name>
<dbReference type="AlphaFoldDB" id="A0A6N8IR47"/>
<evidence type="ECO:0000313" key="3">
    <source>
        <dbReference type="EMBL" id="MVQ29192.1"/>
    </source>
</evidence>
<comment type="caution">
    <text evidence="3">The sequence shown here is derived from an EMBL/GenBank/DDBJ whole genome shotgun (WGS) entry which is preliminary data.</text>
</comment>
<gene>
    <name evidence="3" type="ORF">GON04_07030</name>
</gene>
<evidence type="ECO:0000313" key="4">
    <source>
        <dbReference type="Proteomes" id="UP000469385"/>
    </source>
</evidence>